<dbReference type="PANTHER" id="PTHR13022:SF0">
    <property type="entry name" value="EUKARYOTIC TRANSLATION INITIATION FACTOR 3 SUBUNIT K"/>
    <property type="match status" value="1"/>
</dbReference>
<evidence type="ECO:0000256" key="3">
    <source>
        <dbReference type="ARBA" id="ARBA00022917"/>
    </source>
</evidence>
<dbReference type="Proteomes" id="UP000663853">
    <property type="component" value="Unassembled WGS sequence"/>
</dbReference>
<comment type="similarity">
    <text evidence="4">Belongs to the eIF-3 subunit K family.</text>
</comment>
<keyword evidence="3 4" id="KW-0648">Protein biosynthesis</keyword>
<dbReference type="GO" id="GO:0033290">
    <property type="term" value="C:eukaryotic 48S preinitiation complex"/>
    <property type="evidence" value="ECO:0007669"/>
    <property type="project" value="UniProtKB-UniRule"/>
</dbReference>
<gene>
    <name evidence="6" type="ORF">RDB_LOCUS88192</name>
</gene>
<reference evidence="6" key="1">
    <citation type="submission" date="2021-01" db="EMBL/GenBank/DDBJ databases">
        <authorList>
            <person name="Kaushik A."/>
        </authorList>
    </citation>
    <scope>NUCLEOTIDE SEQUENCE</scope>
    <source>
        <strain evidence="6">AG6-10EEA</strain>
    </source>
</reference>
<protein>
    <recommendedName>
        <fullName evidence="4">Eukaryotic translation initiation factor 3 subunit K</fullName>
        <shortName evidence="4">eIF3k</shortName>
    </recommendedName>
    <alternativeName>
        <fullName evidence="4">eIF-3 p25</fullName>
    </alternativeName>
</protein>
<feature type="domain" description="PCI" evidence="5">
    <location>
        <begin position="49"/>
        <end position="224"/>
    </location>
</feature>
<comment type="subcellular location">
    <subcellularLocation>
        <location evidence="4">Cytoplasm</location>
    </subcellularLocation>
</comment>
<dbReference type="GO" id="GO:0005852">
    <property type="term" value="C:eukaryotic translation initiation factor 3 complex"/>
    <property type="evidence" value="ECO:0007669"/>
    <property type="project" value="UniProtKB-UniRule"/>
</dbReference>
<dbReference type="GO" id="GO:0001732">
    <property type="term" value="P:formation of cytoplasmic translation initiation complex"/>
    <property type="evidence" value="ECO:0007669"/>
    <property type="project" value="UniProtKB-UniRule"/>
</dbReference>
<keyword evidence="1 4" id="KW-0963">Cytoplasm</keyword>
<comment type="caution">
    <text evidence="6">The sequence shown here is derived from an EMBL/GenBank/DDBJ whole genome shotgun (WGS) entry which is preliminary data.</text>
</comment>
<evidence type="ECO:0000313" key="7">
    <source>
        <dbReference type="Proteomes" id="UP000663853"/>
    </source>
</evidence>
<dbReference type="HAMAP" id="MF_03010">
    <property type="entry name" value="eIF3k"/>
    <property type="match status" value="1"/>
</dbReference>
<dbReference type="Pfam" id="PF10075">
    <property type="entry name" value="CSN8_PSD8_EIF3K"/>
    <property type="match status" value="1"/>
</dbReference>
<sequence>MASSMKNWLKPEARPEVIDQLVDGVDRYNPHNAGLLEDYLYHQIREKEYDCLANLAILKLYQFNPDLYNPDVVINILIKSLTAAPACDFNLCVALLGERQAHGEPDPLPGALQILSQLSTQLLACRFPAFWTFYRSDACSNLRENYTVEVVGFEDSVREAAVRAVTAAFKTITRKRLGSYLDLDDLDLDSYVESLGWDLDTATGVITIPPNPDNQPVATVIRENIQLPQLAKIISQAQAA</sequence>
<dbReference type="SUPFAM" id="SSF46785">
    <property type="entry name" value="Winged helix' DNA-binding domain"/>
    <property type="match status" value="1"/>
</dbReference>
<comment type="function">
    <text evidence="4">Component of the eukaryotic translation initiation factor 3 (eIF-3) complex, which is involved in protein synthesis of a specialized repertoire of mRNAs and, together with other initiation factors, stimulates binding of mRNA and methionyl-tRNAi to the 40S ribosome. The eIF-3 complex specifically targets and initiates translation of a subset of mRNAs involved in cell proliferation.</text>
</comment>
<dbReference type="PROSITE" id="PS50250">
    <property type="entry name" value="PCI"/>
    <property type="match status" value="1"/>
</dbReference>
<dbReference type="InterPro" id="IPR009374">
    <property type="entry name" value="eIF3k"/>
</dbReference>
<dbReference type="InterPro" id="IPR016024">
    <property type="entry name" value="ARM-type_fold"/>
</dbReference>
<dbReference type="AlphaFoldDB" id="A0A8H3CEA6"/>
<dbReference type="GO" id="GO:0003723">
    <property type="term" value="F:RNA binding"/>
    <property type="evidence" value="ECO:0007669"/>
    <property type="project" value="UniProtKB-UniRule"/>
</dbReference>
<accession>A0A8H3CEA6</accession>
<comment type="subunit">
    <text evidence="4">Component of the eukaryotic translation initiation factor 3 (eIF-3) complex.</text>
</comment>
<dbReference type="InterPro" id="IPR000717">
    <property type="entry name" value="PCI_dom"/>
</dbReference>
<dbReference type="EMBL" id="CAJMXA010002438">
    <property type="protein sequence ID" value="CAE6480803.1"/>
    <property type="molecule type" value="Genomic_DNA"/>
</dbReference>
<dbReference type="GO" id="GO:0006446">
    <property type="term" value="P:regulation of translational initiation"/>
    <property type="evidence" value="ECO:0007669"/>
    <property type="project" value="InterPro"/>
</dbReference>
<dbReference type="InterPro" id="IPR033464">
    <property type="entry name" value="CSN8_PSD8_EIF3K"/>
</dbReference>
<dbReference type="PANTHER" id="PTHR13022">
    <property type="entry name" value="EUKARYOTIC TRANSLATION INITIATION FACTOR 3 SUBUNIT 11"/>
    <property type="match status" value="1"/>
</dbReference>
<dbReference type="SUPFAM" id="SSF48371">
    <property type="entry name" value="ARM repeat"/>
    <property type="match status" value="1"/>
</dbReference>
<dbReference type="GO" id="GO:0043022">
    <property type="term" value="F:ribosome binding"/>
    <property type="evidence" value="ECO:0007669"/>
    <property type="project" value="InterPro"/>
</dbReference>
<name>A0A8H3CEA6_9AGAM</name>
<evidence type="ECO:0000256" key="4">
    <source>
        <dbReference type="HAMAP-Rule" id="MF_03010"/>
    </source>
</evidence>
<keyword evidence="2 4" id="KW-0396">Initiation factor</keyword>
<evidence type="ECO:0000313" key="6">
    <source>
        <dbReference type="EMBL" id="CAE6480803.1"/>
    </source>
</evidence>
<dbReference type="GO" id="GO:0016282">
    <property type="term" value="C:eukaryotic 43S preinitiation complex"/>
    <property type="evidence" value="ECO:0007669"/>
    <property type="project" value="UniProtKB-UniRule"/>
</dbReference>
<proteinExistence type="inferred from homology"/>
<dbReference type="Gene3D" id="1.25.40.250">
    <property type="entry name" value="ARM repeat, domain 1"/>
    <property type="match status" value="1"/>
</dbReference>
<evidence type="ECO:0000259" key="5">
    <source>
        <dbReference type="PROSITE" id="PS50250"/>
    </source>
</evidence>
<dbReference type="InterPro" id="IPR036390">
    <property type="entry name" value="WH_DNA-bd_sf"/>
</dbReference>
<dbReference type="InterPro" id="IPR036388">
    <property type="entry name" value="WH-like_DNA-bd_sf"/>
</dbReference>
<evidence type="ECO:0000256" key="2">
    <source>
        <dbReference type="ARBA" id="ARBA00022540"/>
    </source>
</evidence>
<dbReference type="Gene3D" id="1.10.10.10">
    <property type="entry name" value="Winged helix-like DNA-binding domain superfamily/Winged helix DNA-binding domain"/>
    <property type="match status" value="1"/>
</dbReference>
<dbReference type="GO" id="GO:0003743">
    <property type="term" value="F:translation initiation factor activity"/>
    <property type="evidence" value="ECO:0007669"/>
    <property type="project" value="UniProtKB-UniRule"/>
</dbReference>
<organism evidence="6 7">
    <name type="scientific">Rhizoctonia solani</name>
    <dbReference type="NCBI Taxonomy" id="456999"/>
    <lineage>
        <taxon>Eukaryota</taxon>
        <taxon>Fungi</taxon>
        <taxon>Dikarya</taxon>
        <taxon>Basidiomycota</taxon>
        <taxon>Agaricomycotina</taxon>
        <taxon>Agaricomycetes</taxon>
        <taxon>Cantharellales</taxon>
        <taxon>Ceratobasidiaceae</taxon>
        <taxon>Rhizoctonia</taxon>
    </lineage>
</organism>
<dbReference type="InterPro" id="IPR016020">
    <property type="entry name" value="Transl_init_fac_sub12_N_euk"/>
</dbReference>
<evidence type="ECO:0000256" key="1">
    <source>
        <dbReference type="ARBA" id="ARBA00022490"/>
    </source>
</evidence>